<evidence type="ECO:0000313" key="1">
    <source>
        <dbReference type="EMBL" id="KAI5670248.1"/>
    </source>
</evidence>
<name>A0ACC0BC87_CATRO</name>
<dbReference type="EMBL" id="CM044703">
    <property type="protein sequence ID" value="KAI5670248.1"/>
    <property type="molecule type" value="Genomic_DNA"/>
</dbReference>
<proteinExistence type="predicted"/>
<accession>A0ACC0BC87</accession>
<reference evidence="2" key="1">
    <citation type="journal article" date="2023" name="Nat. Plants">
        <title>Single-cell RNA sequencing provides a high-resolution roadmap for understanding the multicellular compartmentation of specialized metabolism.</title>
        <authorList>
            <person name="Sun S."/>
            <person name="Shen X."/>
            <person name="Li Y."/>
            <person name="Li Y."/>
            <person name="Wang S."/>
            <person name="Li R."/>
            <person name="Zhang H."/>
            <person name="Shen G."/>
            <person name="Guo B."/>
            <person name="Wei J."/>
            <person name="Xu J."/>
            <person name="St-Pierre B."/>
            <person name="Chen S."/>
            <person name="Sun C."/>
        </authorList>
    </citation>
    <scope>NUCLEOTIDE SEQUENCE [LARGE SCALE GENOMIC DNA]</scope>
</reference>
<organism evidence="1 2">
    <name type="scientific">Catharanthus roseus</name>
    <name type="common">Madagascar periwinkle</name>
    <name type="synonym">Vinca rosea</name>
    <dbReference type="NCBI Taxonomy" id="4058"/>
    <lineage>
        <taxon>Eukaryota</taxon>
        <taxon>Viridiplantae</taxon>
        <taxon>Streptophyta</taxon>
        <taxon>Embryophyta</taxon>
        <taxon>Tracheophyta</taxon>
        <taxon>Spermatophyta</taxon>
        <taxon>Magnoliopsida</taxon>
        <taxon>eudicotyledons</taxon>
        <taxon>Gunneridae</taxon>
        <taxon>Pentapetalae</taxon>
        <taxon>asterids</taxon>
        <taxon>lamiids</taxon>
        <taxon>Gentianales</taxon>
        <taxon>Apocynaceae</taxon>
        <taxon>Rauvolfioideae</taxon>
        <taxon>Vinceae</taxon>
        <taxon>Catharanthinae</taxon>
        <taxon>Catharanthus</taxon>
    </lineage>
</organism>
<sequence length="210" mass="22698">MESSSSKPYFLTSLLLFWAIFINVNLSTKAIAARPSSAASVGTIDTRFIRTSCGATTYPKLCFTSLATHASAIGSDPKLLAHTSLSVTLDTARSTSAMMVKLAQTHGLAPREVGAMRDCIEELRDSVDQLRRSLGEMNQLNNGRNFDLTMNDIQTWVSAALTDEDTCTDGFAGKSMNGNTKVAVRERIVNVAHMTSNSLALINSYASLHN</sequence>
<keyword evidence="2" id="KW-1185">Reference proteome</keyword>
<gene>
    <name evidence="1" type="ORF">M9H77_10612</name>
</gene>
<protein>
    <submittedName>
        <fullName evidence="1">Uncharacterized protein</fullName>
    </submittedName>
</protein>
<evidence type="ECO:0000313" key="2">
    <source>
        <dbReference type="Proteomes" id="UP001060085"/>
    </source>
</evidence>
<dbReference type="Proteomes" id="UP001060085">
    <property type="component" value="Linkage Group LG03"/>
</dbReference>
<comment type="caution">
    <text evidence="1">The sequence shown here is derived from an EMBL/GenBank/DDBJ whole genome shotgun (WGS) entry which is preliminary data.</text>
</comment>